<keyword evidence="11" id="KW-1185">Reference proteome</keyword>
<dbReference type="InterPro" id="IPR029063">
    <property type="entry name" value="SAM-dependent_MTases_sf"/>
</dbReference>
<evidence type="ECO:0000256" key="2">
    <source>
        <dbReference type="ARBA" id="ARBA00022603"/>
    </source>
</evidence>
<evidence type="ECO:0000256" key="6">
    <source>
        <dbReference type="ARBA" id="ARBA00023453"/>
    </source>
</evidence>
<keyword evidence="8" id="KW-0472">Membrane</keyword>
<evidence type="ECO:0000313" key="11">
    <source>
        <dbReference type="Proteomes" id="UP000249789"/>
    </source>
</evidence>
<evidence type="ECO:0000256" key="8">
    <source>
        <dbReference type="SAM" id="Phobius"/>
    </source>
</evidence>
<dbReference type="Gene3D" id="3.40.50.150">
    <property type="entry name" value="Vaccinia Virus protein VP39"/>
    <property type="match status" value="1"/>
</dbReference>
<name>A0A8G1W1Z0_9EURO</name>
<dbReference type="GO" id="GO:0032259">
    <property type="term" value="P:methylation"/>
    <property type="evidence" value="ECO:0007669"/>
    <property type="project" value="UniProtKB-KW"/>
</dbReference>
<dbReference type="PANTHER" id="PTHR43836:SF2">
    <property type="entry name" value="CATECHOL O-METHYLTRANSFERASE 1-RELATED"/>
    <property type="match status" value="1"/>
</dbReference>
<dbReference type="RefSeq" id="XP_040805460.1">
    <property type="nucleotide sequence ID" value="XM_040940892.1"/>
</dbReference>
<feature type="transmembrane region" description="Helical" evidence="8">
    <location>
        <begin position="320"/>
        <end position="345"/>
    </location>
</feature>
<dbReference type="EMBL" id="KZ824625">
    <property type="protein sequence ID" value="RAK81450.1"/>
    <property type="molecule type" value="Genomic_DNA"/>
</dbReference>
<dbReference type="GO" id="GO:0046872">
    <property type="term" value="F:metal ion binding"/>
    <property type="evidence" value="ECO:0007669"/>
    <property type="project" value="InterPro"/>
</dbReference>
<dbReference type="PANTHER" id="PTHR43836">
    <property type="entry name" value="CATECHOL O-METHYLTRANSFERASE 1-RELATED"/>
    <property type="match status" value="1"/>
</dbReference>
<accession>A0A8G1W1Z0</accession>
<dbReference type="PROSITE" id="PS50975">
    <property type="entry name" value="ATP_GRASP"/>
    <property type="match status" value="1"/>
</dbReference>
<keyword evidence="2" id="KW-0489">Methyltransferase</keyword>
<feature type="domain" description="ATP-grasp" evidence="9">
    <location>
        <begin position="490"/>
        <end position="693"/>
    </location>
</feature>
<keyword evidence="7" id="KW-0067">ATP-binding</keyword>
<dbReference type="GeneID" id="63858225"/>
<dbReference type="Gene3D" id="3.30.470.20">
    <property type="entry name" value="ATP-grasp fold, B domain"/>
    <property type="match status" value="1"/>
</dbReference>
<dbReference type="PROSITE" id="PS51682">
    <property type="entry name" value="SAM_OMT_I"/>
    <property type="match status" value="1"/>
</dbReference>
<dbReference type="SUPFAM" id="SSF56059">
    <property type="entry name" value="Glutathione synthetase ATP-binding domain-like"/>
    <property type="match status" value="1"/>
</dbReference>
<evidence type="ECO:0000256" key="7">
    <source>
        <dbReference type="PROSITE-ProRule" id="PRU00409"/>
    </source>
</evidence>
<dbReference type="VEuPathDB" id="FungiDB:BO72DRAFT_368772"/>
<proteinExistence type="inferred from homology"/>
<dbReference type="Gene3D" id="3.40.50.20">
    <property type="match status" value="1"/>
</dbReference>
<evidence type="ECO:0000256" key="4">
    <source>
        <dbReference type="ARBA" id="ARBA00022691"/>
    </source>
</evidence>
<keyword evidence="4" id="KW-0949">S-adenosyl-L-methionine</keyword>
<sequence length="802" mass="89321">MAHQDTAKMTKFDQAKAYAPQEEGTGFFDDGREIELLHFVYSHPDLENIRGSPEKVLQAIDEYGRTKKYLMNVGEDKGRIVCDLIAEVKPKVMVELGGYVGYSCVLFGNAVRKAGGQRYYSLEMNPEFAAVIMSLVDLAGLSDVVKVVVGSSDASIARLHAQSLLKHIDLMFLDHYKPAYTTDLKLCEELKLITPGSVLAADNVIKPGNPPYLEYVRDSVEEKRRKLGAAVKRESLPGKTVNQYQKRYGEMKFNQSPGNPDLVYESRLVHSFEPTGVPKKVYEETPSATLASSRLPHAANLPSHLPTMPAIVHRHEPKNILLILLSVLCLPISATITLASFLYIYVSKDEATRPQLHTTSRRKTILVTGISMTKGLTIARLLAKHTPHRIIAADTEPIPFTSPGRFSRAIAQFYRLSSPQGANTKPYVDSLLDLIRRENVHLWISCSSVVGAIEDGEVMRSAQKERGKQFHAVQFDSDVVNKLHEKDAFIEYIQSIGLLVPESHRCTSAAEVEDILTQSTSRNGTEKPKGGSKRFILKPIGVDDKARAQMMTLLPLSAGPKATASYLSTLTISPSNPYILQQYITGPEYCTHSLVVRGEVKAFVSCPSSDLLMHYAPLPANSPLNTKMLEFTKRVAEEGGEEFTGHLSFDFLVEGEGQDARLYPIECNPRAHTAVVLFQETAAMAEAYLSCFESELGLRKPLVVTAKSTHSYYWIGHDLVTLLLIPALTLLSGEGSVEEVKSGLETLWQHLVHWRDGTYTVWDPVPFFVLYHVYWPSRFLESLVRGKEWSRINVSTTKMFAC</sequence>
<dbReference type="EC" id="2.1.1.6" evidence="1"/>
<gene>
    <name evidence="10" type="ORF">BO72DRAFT_368772</name>
</gene>
<evidence type="ECO:0000313" key="10">
    <source>
        <dbReference type="EMBL" id="RAK81450.1"/>
    </source>
</evidence>
<dbReference type="Proteomes" id="UP000249789">
    <property type="component" value="Unassembled WGS sequence"/>
</dbReference>
<evidence type="ECO:0000256" key="5">
    <source>
        <dbReference type="ARBA" id="ARBA00022939"/>
    </source>
</evidence>
<dbReference type="GO" id="GO:0008171">
    <property type="term" value="F:O-methyltransferase activity"/>
    <property type="evidence" value="ECO:0007669"/>
    <property type="project" value="InterPro"/>
</dbReference>
<dbReference type="Pfam" id="PF13578">
    <property type="entry name" value="Methyltransf_24"/>
    <property type="match status" value="1"/>
</dbReference>
<dbReference type="GO" id="GO:0006584">
    <property type="term" value="P:catecholamine metabolic process"/>
    <property type="evidence" value="ECO:0007669"/>
    <property type="project" value="UniProtKB-KW"/>
</dbReference>
<organism evidence="10 11">
    <name type="scientific">Aspergillus fijiensis CBS 313.89</name>
    <dbReference type="NCBI Taxonomy" id="1448319"/>
    <lineage>
        <taxon>Eukaryota</taxon>
        <taxon>Fungi</taxon>
        <taxon>Dikarya</taxon>
        <taxon>Ascomycota</taxon>
        <taxon>Pezizomycotina</taxon>
        <taxon>Eurotiomycetes</taxon>
        <taxon>Eurotiomycetidae</taxon>
        <taxon>Eurotiales</taxon>
        <taxon>Aspergillaceae</taxon>
        <taxon>Aspergillus</taxon>
    </lineage>
</organism>
<evidence type="ECO:0000259" key="9">
    <source>
        <dbReference type="PROSITE" id="PS50975"/>
    </source>
</evidence>
<protein>
    <recommendedName>
        <fullName evidence="1">catechol O-methyltransferase</fullName>
        <ecNumber evidence="1">2.1.1.6</ecNumber>
    </recommendedName>
</protein>
<keyword evidence="7" id="KW-0547">Nucleotide-binding</keyword>
<dbReference type="InterPro" id="IPR002935">
    <property type="entry name" value="SAM_O-MeTrfase"/>
</dbReference>
<keyword evidence="8" id="KW-1133">Transmembrane helix</keyword>
<dbReference type="SUPFAM" id="SSF53335">
    <property type="entry name" value="S-adenosyl-L-methionine-dependent methyltransferases"/>
    <property type="match status" value="1"/>
</dbReference>
<dbReference type="GO" id="GO:0005524">
    <property type="term" value="F:ATP binding"/>
    <property type="evidence" value="ECO:0007669"/>
    <property type="project" value="UniProtKB-UniRule"/>
</dbReference>
<dbReference type="AlphaFoldDB" id="A0A8G1W1Z0"/>
<comment type="similarity">
    <text evidence="6">Belongs to the class I-like SAM-binding methyltransferase superfamily. Cation-dependent O-methyltransferase family.</text>
</comment>
<keyword evidence="8" id="KW-0812">Transmembrane</keyword>
<keyword evidence="5" id="KW-0128">Catecholamine metabolism</keyword>
<reference evidence="10 11" key="1">
    <citation type="submission" date="2018-02" db="EMBL/GenBank/DDBJ databases">
        <title>The genomes of Aspergillus section Nigri reveals drivers in fungal speciation.</title>
        <authorList>
            <consortium name="DOE Joint Genome Institute"/>
            <person name="Vesth T.C."/>
            <person name="Nybo J."/>
            <person name="Theobald S."/>
            <person name="Brandl J."/>
            <person name="Frisvad J.C."/>
            <person name="Nielsen K.F."/>
            <person name="Lyhne E.K."/>
            <person name="Kogle M.E."/>
            <person name="Kuo A."/>
            <person name="Riley R."/>
            <person name="Clum A."/>
            <person name="Nolan M."/>
            <person name="Lipzen A."/>
            <person name="Salamov A."/>
            <person name="Henrissat B."/>
            <person name="Wiebenga A."/>
            <person name="De vries R.P."/>
            <person name="Grigoriev I.V."/>
            <person name="Mortensen U.H."/>
            <person name="Andersen M.R."/>
            <person name="Baker S.E."/>
        </authorList>
    </citation>
    <scope>NUCLEOTIDE SEQUENCE [LARGE SCALE GENOMIC DNA]</scope>
    <source>
        <strain evidence="10 11">CBS 313.89</strain>
    </source>
</reference>
<dbReference type="OrthoDB" id="186626at2759"/>
<keyword evidence="3" id="KW-0808">Transferase</keyword>
<evidence type="ECO:0000256" key="3">
    <source>
        <dbReference type="ARBA" id="ARBA00022679"/>
    </source>
</evidence>
<evidence type="ECO:0000256" key="1">
    <source>
        <dbReference type="ARBA" id="ARBA00012880"/>
    </source>
</evidence>
<dbReference type="InterPro" id="IPR011761">
    <property type="entry name" value="ATP-grasp"/>
</dbReference>